<evidence type="ECO:0000313" key="1">
    <source>
        <dbReference type="EMBL" id="MCH4296330.1"/>
    </source>
</evidence>
<accession>A0AAJ1FCW5</accession>
<name>A0AAJ1FCW5_9GAMM</name>
<dbReference type="InterPro" id="IPR025534">
    <property type="entry name" value="DUF4420"/>
</dbReference>
<comment type="caution">
    <text evidence="1">The sequence shown here is derived from an EMBL/GenBank/DDBJ whole genome shotgun (WGS) entry which is preliminary data.</text>
</comment>
<sequence length="321" mass="36009">MTDSSPWEDITVPVADFNVRQVAANTAVPCFWGRDTSGSCLFVVELEGDLSTQYRKSAVIVNGVNVDFRTGFQGLQHLVLSLEKQVDRDLFERLCRGLILALEKAADSASSLAVSMDHIRRWKVFFSGCVQRLTANEVRGLYSEIVFLMELIDRGRAVNTAVESWLGPERSHQDFMFGNTAVEVKSLSGSERNSIRISSEDQLETLKEELFLRIYRLSNLADAEGACSLNEIIRAARSRLSDNEAIEAFDLKLVAYGYAPLPDYDEPRFVVSDLCTYRVRDGFPRIIRSQLTSGIDQVAYDIKLETIAQFKCDNSAAYGEK</sequence>
<organism evidence="1 2">
    <name type="scientific">Shewanella zhuhaiensis</name>
    <dbReference type="NCBI Taxonomy" id="2919576"/>
    <lineage>
        <taxon>Bacteria</taxon>
        <taxon>Pseudomonadati</taxon>
        <taxon>Pseudomonadota</taxon>
        <taxon>Gammaproteobacteria</taxon>
        <taxon>Alteromonadales</taxon>
        <taxon>Shewanellaceae</taxon>
        <taxon>Shewanella</taxon>
    </lineage>
</organism>
<dbReference type="Pfam" id="PF14390">
    <property type="entry name" value="DUF4420"/>
    <property type="match status" value="1"/>
</dbReference>
<dbReference type="RefSeq" id="WP_240592385.1">
    <property type="nucleotide sequence ID" value="NZ_JAKUDL010000009.1"/>
</dbReference>
<protein>
    <submittedName>
        <fullName evidence="1">PD-(D/E)XK motif protein</fullName>
    </submittedName>
</protein>
<reference evidence="1 2" key="1">
    <citation type="submission" date="2022-02" db="EMBL/GenBank/DDBJ databases">
        <title>The genome sequence of Shewanella sp. 3B26.</title>
        <authorList>
            <person name="Du J."/>
        </authorList>
    </citation>
    <scope>NUCLEOTIDE SEQUENCE [LARGE SCALE GENOMIC DNA]</scope>
    <source>
        <strain evidence="1 2">3B26</strain>
    </source>
</reference>
<gene>
    <name evidence="1" type="ORF">MJ923_18620</name>
</gene>
<evidence type="ECO:0000313" key="2">
    <source>
        <dbReference type="Proteomes" id="UP001297581"/>
    </source>
</evidence>
<dbReference type="AlphaFoldDB" id="A0AAJ1FCW5"/>
<dbReference type="Proteomes" id="UP001297581">
    <property type="component" value="Unassembled WGS sequence"/>
</dbReference>
<dbReference type="EMBL" id="JAKUDL010000009">
    <property type="protein sequence ID" value="MCH4296330.1"/>
    <property type="molecule type" value="Genomic_DNA"/>
</dbReference>
<keyword evidence="2" id="KW-1185">Reference proteome</keyword>
<proteinExistence type="predicted"/>